<organism evidence="4 5">
    <name type="scientific">Bhargavaea ullalensis</name>
    <dbReference type="NCBI Taxonomy" id="1265685"/>
    <lineage>
        <taxon>Bacteria</taxon>
        <taxon>Bacillati</taxon>
        <taxon>Bacillota</taxon>
        <taxon>Bacilli</taxon>
        <taxon>Bacillales</taxon>
        <taxon>Caryophanaceae</taxon>
        <taxon>Bhargavaea</taxon>
    </lineage>
</organism>
<evidence type="ECO:0008006" key="6">
    <source>
        <dbReference type="Google" id="ProtNLM"/>
    </source>
</evidence>
<dbReference type="RefSeq" id="WP_354195031.1">
    <property type="nucleotide sequence ID" value="NZ_JBEPLW010000002.1"/>
</dbReference>
<keyword evidence="3" id="KW-1133">Transmembrane helix</keyword>
<proteinExistence type="predicted"/>
<sequence length="270" mass="29389">MLVDINLLPGRDRGRSKALIVSIAILLSALIFWLAFFLMANRNAEEAQRADARAEEMRTRQAELQSRLDGTETMADRAQLEGTVEWAESYRFLTAPLIRHLVSLLPVRGFITEFTYTGPHTAELSVQFDTYEQAAHYLARLKAATMVEAATMNEVTADPLEEETDEEGNPVDRNEVLVPRYIAAYTIDFVDPRDDAAGTAEEPADGEPADDTGEADETNVDVDTDVDVNVNNQGEETDTGNPADTETGDDPAGDTTADESGSGNEGGDGQ</sequence>
<accession>A0ABV2G8Q2</accession>
<dbReference type="Proteomes" id="UP001549099">
    <property type="component" value="Unassembled WGS sequence"/>
</dbReference>
<keyword evidence="3" id="KW-0472">Membrane</keyword>
<feature type="region of interest" description="Disordered" evidence="2">
    <location>
        <begin position="192"/>
        <end position="270"/>
    </location>
</feature>
<evidence type="ECO:0000256" key="3">
    <source>
        <dbReference type="SAM" id="Phobius"/>
    </source>
</evidence>
<feature type="transmembrane region" description="Helical" evidence="3">
    <location>
        <begin position="20"/>
        <end position="40"/>
    </location>
</feature>
<evidence type="ECO:0000256" key="1">
    <source>
        <dbReference type="SAM" id="Coils"/>
    </source>
</evidence>
<keyword evidence="3" id="KW-0812">Transmembrane</keyword>
<feature type="compositionally biased region" description="Low complexity" evidence="2">
    <location>
        <begin position="253"/>
        <end position="262"/>
    </location>
</feature>
<name>A0ABV2G8Q2_9BACL</name>
<dbReference type="EMBL" id="JBEPLW010000002">
    <property type="protein sequence ID" value="MET3574640.1"/>
    <property type="molecule type" value="Genomic_DNA"/>
</dbReference>
<protein>
    <recommendedName>
        <fullName evidence="6">Tfp pilus assembly protein PilN</fullName>
    </recommendedName>
</protein>
<evidence type="ECO:0000256" key="2">
    <source>
        <dbReference type="SAM" id="MobiDB-lite"/>
    </source>
</evidence>
<feature type="coiled-coil region" evidence="1">
    <location>
        <begin position="47"/>
        <end position="81"/>
    </location>
</feature>
<keyword evidence="5" id="KW-1185">Reference proteome</keyword>
<feature type="compositionally biased region" description="Acidic residues" evidence="2">
    <location>
        <begin position="202"/>
        <end position="226"/>
    </location>
</feature>
<reference evidence="4 5" key="1">
    <citation type="submission" date="2024-06" db="EMBL/GenBank/DDBJ databases">
        <title>Genomic Encyclopedia of Type Strains, Phase IV (KMG-IV): sequencing the most valuable type-strain genomes for metagenomic binning, comparative biology and taxonomic classification.</title>
        <authorList>
            <person name="Goeker M."/>
        </authorList>
    </citation>
    <scope>NUCLEOTIDE SEQUENCE [LARGE SCALE GENOMIC DNA]</scope>
    <source>
        <strain evidence="4 5">DSM 26128</strain>
    </source>
</reference>
<evidence type="ECO:0000313" key="5">
    <source>
        <dbReference type="Proteomes" id="UP001549099"/>
    </source>
</evidence>
<gene>
    <name evidence="4" type="ORF">ABID49_000522</name>
</gene>
<keyword evidence="1" id="KW-0175">Coiled coil</keyword>
<evidence type="ECO:0000313" key="4">
    <source>
        <dbReference type="EMBL" id="MET3574640.1"/>
    </source>
</evidence>
<comment type="caution">
    <text evidence="4">The sequence shown here is derived from an EMBL/GenBank/DDBJ whole genome shotgun (WGS) entry which is preliminary data.</text>
</comment>